<protein>
    <submittedName>
        <fullName evidence="2">Uncharacterized protein</fullName>
    </submittedName>
</protein>
<name>A0A9P6PPM0_9FUNG</name>
<feature type="transmembrane region" description="Helical" evidence="1">
    <location>
        <begin position="161"/>
        <end position="179"/>
    </location>
</feature>
<evidence type="ECO:0000256" key="1">
    <source>
        <dbReference type="SAM" id="Phobius"/>
    </source>
</evidence>
<organism evidence="2 3">
    <name type="scientific">Mortierella polycephala</name>
    <dbReference type="NCBI Taxonomy" id="41804"/>
    <lineage>
        <taxon>Eukaryota</taxon>
        <taxon>Fungi</taxon>
        <taxon>Fungi incertae sedis</taxon>
        <taxon>Mucoromycota</taxon>
        <taxon>Mortierellomycotina</taxon>
        <taxon>Mortierellomycetes</taxon>
        <taxon>Mortierellales</taxon>
        <taxon>Mortierellaceae</taxon>
        <taxon>Mortierella</taxon>
    </lineage>
</organism>
<proteinExistence type="predicted"/>
<sequence>MQTILIDPVEYAQWFKSETQSPSCTPLPFVSSHRKNIATATRVGIRAFTLAFAAGSLFDVILPAILKRRFNGILRRMMTNASSFGLGACAGSFALLYKLVFRHISHLISKHVSPPAAGNTVDTADAAQIHEKVLTKFLPAIAAALIASPAFTFIPQQSRRLALALYLLTYAGEVVYAALEHAGYMAWMPKWLGLWILIPIGCSQYTHTFLHHPDCCPPTLIKAITGNSSPYISRPPSFDATTFGPFPSTGSVVVGMINSSRAAKGSMPILTPLSVAAARSTSLAGTFLVPEACGNILKATEGMGHNSVTCQLFHPEDGSCLGAMSKFMKRMMMVNISLYSTLTALSFLMKGGQVPSAGHYLNGFLGGLWMLLDAPKRQATIALYFTRFMIECVWRRLVKAGYARNIRYGDVLLFGGSMAAIMGIFETVPAAQHKKSLVQSALTTIFVD</sequence>
<gene>
    <name evidence="2" type="ORF">BG011_008106</name>
</gene>
<dbReference type="PANTHER" id="PTHR12459">
    <property type="entry name" value="TRANSMEMBRANE PROTEIN 135-RELATED"/>
    <property type="match status" value="1"/>
</dbReference>
<dbReference type="Proteomes" id="UP000726737">
    <property type="component" value="Unassembled WGS sequence"/>
</dbReference>
<evidence type="ECO:0000313" key="2">
    <source>
        <dbReference type="EMBL" id="KAG0250791.1"/>
    </source>
</evidence>
<comment type="caution">
    <text evidence="2">The sequence shown here is derived from an EMBL/GenBank/DDBJ whole genome shotgun (WGS) entry which is preliminary data.</text>
</comment>
<dbReference type="AlphaFoldDB" id="A0A9P6PPM0"/>
<keyword evidence="1" id="KW-0812">Transmembrane</keyword>
<feature type="transmembrane region" description="Helical" evidence="1">
    <location>
        <begin position="78"/>
        <end position="97"/>
    </location>
</feature>
<dbReference type="InterPro" id="IPR026749">
    <property type="entry name" value="Tmem135"/>
</dbReference>
<accession>A0A9P6PPM0</accession>
<dbReference type="PANTHER" id="PTHR12459:SF19">
    <property type="entry name" value="TRANSMEMBRANE PROTEIN 135 N-TERMINAL DOMAIN-CONTAINING PROTEIN"/>
    <property type="match status" value="1"/>
</dbReference>
<keyword evidence="1" id="KW-0472">Membrane</keyword>
<feature type="transmembrane region" description="Helical" evidence="1">
    <location>
        <begin position="137"/>
        <end position="154"/>
    </location>
</feature>
<reference evidence="2" key="1">
    <citation type="journal article" date="2020" name="Fungal Divers.">
        <title>Resolving the Mortierellaceae phylogeny through synthesis of multi-gene phylogenetics and phylogenomics.</title>
        <authorList>
            <person name="Vandepol N."/>
            <person name="Liber J."/>
            <person name="Desiro A."/>
            <person name="Na H."/>
            <person name="Kennedy M."/>
            <person name="Barry K."/>
            <person name="Grigoriev I.V."/>
            <person name="Miller A.N."/>
            <person name="O'Donnell K."/>
            <person name="Stajich J.E."/>
            <person name="Bonito G."/>
        </authorList>
    </citation>
    <scope>NUCLEOTIDE SEQUENCE</scope>
    <source>
        <strain evidence="2">KOD948</strain>
    </source>
</reference>
<dbReference type="OrthoDB" id="291792at2759"/>
<evidence type="ECO:0000313" key="3">
    <source>
        <dbReference type="Proteomes" id="UP000726737"/>
    </source>
</evidence>
<dbReference type="EMBL" id="JAAAJA010000650">
    <property type="protein sequence ID" value="KAG0250791.1"/>
    <property type="molecule type" value="Genomic_DNA"/>
</dbReference>
<feature type="transmembrane region" description="Helical" evidence="1">
    <location>
        <begin position="43"/>
        <end position="66"/>
    </location>
</feature>
<keyword evidence="1" id="KW-1133">Transmembrane helix</keyword>
<keyword evidence="3" id="KW-1185">Reference proteome</keyword>